<evidence type="ECO:0000259" key="9">
    <source>
        <dbReference type="Pfam" id="PF21237"/>
    </source>
</evidence>
<dbReference type="InterPro" id="IPR048741">
    <property type="entry name" value="Pus10-like_C"/>
</dbReference>
<evidence type="ECO:0000256" key="2">
    <source>
        <dbReference type="ARBA" id="ARBA00012787"/>
    </source>
</evidence>
<evidence type="ECO:0000259" key="10">
    <source>
        <dbReference type="Pfam" id="PF21238"/>
    </source>
</evidence>
<organism evidence="11 12">
    <name type="scientific">Polysphondylium violaceum</name>
    <dbReference type="NCBI Taxonomy" id="133409"/>
    <lineage>
        <taxon>Eukaryota</taxon>
        <taxon>Amoebozoa</taxon>
        <taxon>Evosea</taxon>
        <taxon>Eumycetozoa</taxon>
        <taxon>Dictyostelia</taxon>
        <taxon>Dictyosteliales</taxon>
        <taxon>Dictyosteliaceae</taxon>
        <taxon>Polysphondylium</taxon>
    </lineage>
</organism>
<keyword evidence="4" id="KW-0413">Isomerase</keyword>
<keyword evidence="3" id="KW-0819">tRNA processing</keyword>
<accession>A0A8J4Q9P9</accession>
<dbReference type="FunFam" id="3.30.70.3190:FF:000001">
    <property type="entry name" value="tRNA pseudouridine synthase Pus10"/>
    <property type="match status" value="1"/>
</dbReference>
<dbReference type="GO" id="GO:0031119">
    <property type="term" value="P:tRNA pseudouridine synthesis"/>
    <property type="evidence" value="ECO:0007669"/>
    <property type="project" value="TreeGrafter"/>
</dbReference>
<dbReference type="Pfam" id="PF21237">
    <property type="entry name" value="Pus10_N_euk"/>
    <property type="match status" value="1"/>
</dbReference>
<comment type="similarity">
    <text evidence="1">Belongs to the pseudouridine synthase Pus10 family.</text>
</comment>
<dbReference type="PANTHER" id="PTHR21568">
    <property type="entry name" value="TRNA PSEUDOURIDINE SYNTHASE PUS10"/>
    <property type="match status" value="1"/>
</dbReference>
<dbReference type="Proteomes" id="UP000695562">
    <property type="component" value="Unassembled WGS sequence"/>
</dbReference>
<feature type="compositionally biased region" description="Low complexity" evidence="8">
    <location>
        <begin position="125"/>
        <end position="136"/>
    </location>
</feature>
<dbReference type="FunFam" id="3.30.70.2510:FF:000001">
    <property type="entry name" value="tRNA pseudouridine synthase Pus10"/>
    <property type="match status" value="1"/>
</dbReference>
<dbReference type="PANTHER" id="PTHR21568:SF0">
    <property type="entry name" value="TRNA PSEUDOURIDINE SYNTHASE PUS10"/>
    <property type="match status" value="1"/>
</dbReference>
<keyword evidence="12" id="KW-1185">Reference proteome</keyword>
<name>A0A8J4Q9P9_9MYCE</name>
<feature type="domain" description="Pus10-like C-terminal" evidence="10">
    <location>
        <begin position="360"/>
        <end position="590"/>
    </location>
</feature>
<dbReference type="Pfam" id="PF21238">
    <property type="entry name" value="Pus10_C"/>
    <property type="match status" value="1"/>
</dbReference>
<dbReference type="InterPro" id="IPR039894">
    <property type="entry name" value="Pus10-like"/>
</dbReference>
<evidence type="ECO:0000313" key="11">
    <source>
        <dbReference type="EMBL" id="KAF2077516.1"/>
    </source>
</evidence>
<dbReference type="EMBL" id="AJWJ01000027">
    <property type="protein sequence ID" value="KAF2077516.1"/>
    <property type="molecule type" value="Genomic_DNA"/>
</dbReference>
<dbReference type="GO" id="GO:0003723">
    <property type="term" value="F:RNA binding"/>
    <property type="evidence" value="ECO:0007669"/>
    <property type="project" value="InterPro"/>
</dbReference>
<evidence type="ECO:0000256" key="8">
    <source>
        <dbReference type="SAM" id="MobiDB-lite"/>
    </source>
</evidence>
<dbReference type="NCBIfam" id="TIGR01213">
    <property type="entry name" value="pseudo_Pus10arc"/>
    <property type="match status" value="1"/>
</dbReference>
<sequence>MTNTESSTTKLESSDCNTTTSVDTPITTKTNRYEIGSTEYRTILWRLELLQTGLSKINLQVFKHLSELGCCTRCCFRFLNQRDLSAYQESSLHLSHLLPFLLFNDKQKQQKLEKERQEKEKQESSTETQQEQSSTKENNDNKEESNDKPKVILATTDTTPVEKYDPNTFVEQEPFVCISCLGMLQNTNEPEFLEEFLGKMKNCGYQFVDYSLALSLPTSAAVREYSIWYHLKQTYPDLFKGASPIGNVVDIKEGIKWVLGPIIGRKLNFFFKHSSDFRANMILLHEETKDEHTFLIPPTNAYNNKSTKRTKVASKDSTASVNEMLSNMTMKRFIERGVVPPTKVTTKYHYTLDFDHAAVYLAGKYNKYVRDLSQTPWIDPEEYQSSIQELVCEHINDTFKCDSFTFTTSGREDIDVRMLGKGRPFFIEIMNPHKIFFKYNDFRSMEDKINSNTDKIKVSNLQIITKKQTNLIKDAEGSKQKDYRCVVWTSKPFQLSDLEVLKSLTNFELDQNTPVRVLHRRTLMVRKKKITRLEFQYISPHFFVLDVIGAQAGTYIKEFVHGDLGRTTPNIGSLLNCEADILQLDVMDVDLDFPPKQNQ</sequence>
<evidence type="ECO:0000256" key="7">
    <source>
        <dbReference type="ARBA" id="ARBA00083669"/>
    </source>
</evidence>
<dbReference type="OrthoDB" id="271937at2759"/>
<comment type="caution">
    <text evidence="11">The sequence shown here is derived from an EMBL/GenBank/DDBJ whole genome shotgun (WGS) entry which is preliminary data.</text>
</comment>
<feature type="compositionally biased region" description="Basic and acidic residues" evidence="8">
    <location>
        <begin position="137"/>
        <end position="150"/>
    </location>
</feature>
<dbReference type="Gene3D" id="3.30.70.3190">
    <property type="match status" value="1"/>
</dbReference>
<evidence type="ECO:0000313" key="12">
    <source>
        <dbReference type="Proteomes" id="UP000695562"/>
    </source>
</evidence>
<evidence type="ECO:0000256" key="1">
    <source>
        <dbReference type="ARBA" id="ARBA00009652"/>
    </source>
</evidence>
<feature type="compositionally biased region" description="Basic and acidic residues" evidence="8">
    <location>
        <begin position="111"/>
        <end position="124"/>
    </location>
</feature>
<protein>
    <recommendedName>
        <fullName evidence="2">tRNA pseudouridine(55) synthase</fullName>
        <ecNumber evidence="2">5.4.99.25</ecNumber>
    </recommendedName>
    <alternativeName>
        <fullName evidence="7">tRNA pseudouridine 55 synthase</fullName>
    </alternativeName>
    <alternativeName>
        <fullName evidence="5">tRNA pseudouridylate synthase</fullName>
    </alternativeName>
    <alternativeName>
        <fullName evidence="6">tRNA-uridine isomerase</fullName>
    </alternativeName>
</protein>
<evidence type="ECO:0000256" key="4">
    <source>
        <dbReference type="ARBA" id="ARBA00023235"/>
    </source>
</evidence>
<dbReference type="Gene3D" id="3.30.70.2510">
    <property type="match status" value="1"/>
</dbReference>
<dbReference type="AlphaFoldDB" id="A0A8J4Q9P9"/>
<dbReference type="GO" id="GO:0160148">
    <property type="term" value="F:tRNA pseudouridine(55) synthase activity"/>
    <property type="evidence" value="ECO:0007669"/>
    <property type="project" value="UniProtKB-EC"/>
</dbReference>
<dbReference type="SUPFAM" id="SSF55120">
    <property type="entry name" value="Pseudouridine synthase"/>
    <property type="match status" value="1"/>
</dbReference>
<evidence type="ECO:0000256" key="3">
    <source>
        <dbReference type="ARBA" id="ARBA00022694"/>
    </source>
</evidence>
<dbReference type="InterPro" id="IPR048742">
    <property type="entry name" value="Pus10_N_euk"/>
</dbReference>
<reference evidence="11" key="1">
    <citation type="submission" date="2020-01" db="EMBL/GenBank/DDBJ databases">
        <title>Development of genomics and gene disruption for Polysphondylium violaceum indicates a role for the polyketide synthase stlB in stalk morphogenesis.</title>
        <authorList>
            <person name="Narita B."/>
            <person name="Kawabe Y."/>
            <person name="Kin K."/>
            <person name="Saito T."/>
            <person name="Gibbs R."/>
            <person name="Kuspa A."/>
            <person name="Muzny D."/>
            <person name="Queller D."/>
            <person name="Richards S."/>
            <person name="Strassman J."/>
            <person name="Sucgang R."/>
            <person name="Worley K."/>
            <person name="Schaap P."/>
        </authorList>
    </citation>
    <scope>NUCLEOTIDE SEQUENCE</scope>
    <source>
        <strain evidence="11">QSvi11</strain>
    </source>
</reference>
<feature type="domain" description="Pus10 N-terminal eukaryotes" evidence="9">
    <location>
        <begin position="177"/>
        <end position="343"/>
    </location>
</feature>
<evidence type="ECO:0000256" key="6">
    <source>
        <dbReference type="ARBA" id="ARBA00079393"/>
    </source>
</evidence>
<feature type="region of interest" description="Disordered" evidence="8">
    <location>
        <begin position="111"/>
        <end position="157"/>
    </location>
</feature>
<feature type="region of interest" description="Disordered" evidence="8">
    <location>
        <begin position="1"/>
        <end position="23"/>
    </location>
</feature>
<evidence type="ECO:0000256" key="5">
    <source>
        <dbReference type="ARBA" id="ARBA00075270"/>
    </source>
</evidence>
<dbReference type="InterPro" id="IPR020103">
    <property type="entry name" value="PsdUridine_synth_cat_dom_sf"/>
</dbReference>
<gene>
    <name evidence="11" type="ORF">CYY_001215</name>
</gene>
<proteinExistence type="inferred from homology"/>
<dbReference type="EC" id="5.4.99.25" evidence="2"/>